<reference evidence="1" key="1">
    <citation type="submission" date="2015-03" db="EMBL/GenBank/DDBJ databases">
        <authorList>
            <person name="Xie B.-B."/>
            <person name="Rong J.-C."/>
            <person name="Qin Q.-L."/>
            <person name="Zhang Y.-Z."/>
        </authorList>
    </citation>
    <scope>NUCLEOTIDE SEQUENCE</scope>
    <source>
        <strain evidence="1">DSM 14585</strain>
    </source>
</reference>
<protein>
    <submittedName>
        <fullName evidence="1">Uncharacterized protein</fullName>
    </submittedName>
</protein>
<organism evidence="1 2">
    <name type="scientific">Pseudoalteromonas agarivorans DSM 14585</name>
    <dbReference type="NCBI Taxonomy" id="1312369"/>
    <lineage>
        <taxon>Bacteria</taxon>
        <taxon>Pseudomonadati</taxon>
        <taxon>Pseudomonadota</taxon>
        <taxon>Gammaproteobacteria</taxon>
        <taxon>Alteromonadales</taxon>
        <taxon>Pseudoalteromonadaceae</taxon>
        <taxon>Pseudoalteromonas</taxon>
    </lineage>
</organism>
<accession>A0ACA8DWE3</accession>
<keyword evidence="2" id="KW-1185">Reference proteome</keyword>
<dbReference type="EMBL" id="CP011011">
    <property type="protein sequence ID" value="ATC82512.1"/>
    <property type="molecule type" value="Genomic_DNA"/>
</dbReference>
<evidence type="ECO:0000313" key="2">
    <source>
        <dbReference type="Proteomes" id="UP000217277"/>
    </source>
</evidence>
<proteinExistence type="predicted"/>
<evidence type="ECO:0000313" key="1">
    <source>
        <dbReference type="EMBL" id="ATC82512.1"/>
    </source>
</evidence>
<name>A0ACA8DWE3_9GAMM</name>
<gene>
    <name evidence="1" type="ORF">PAGA_a2206</name>
</gene>
<dbReference type="Proteomes" id="UP000217277">
    <property type="component" value="Chromosome I"/>
</dbReference>
<sequence>MCILRGVLVGFAWCSDINLSFYKKATLAYNLLQHNYLYNYLSVIYSS</sequence>